<keyword evidence="5" id="KW-1185">Reference proteome</keyword>
<dbReference type="EMBL" id="JABBJJ010000097">
    <property type="protein sequence ID" value="NMO17382.1"/>
    <property type="molecule type" value="Genomic_DNA"/>
</dbReference>
<dbReference type="Gene3D" id="1.25.40.10">
    <property type="entry name" value="Tetratricopeptide repeat domain"/>
    <property type="match status" value="1"/>
</dbReference>
<reference evidence="4 5" key="1">
    <citation type="submission" date="2020-04" db="EMBL/GenBank/DDBJ databases">
        <title>Draft genome of Pyxidicoccus fallax type strain.</title>
        <authorList>
            <person name="Whitworth D.E."/>
        </authorList>
    </citation>
    <scope>NUCLEOTIDE SEQUENCE [LARGE SCALE GENOMIC DNA]</scope>
    <source>
        <strain evidence="4 5">DSM 14698</strain>
    </source>
</reference>
<dbReference type="RefSeq" id="WP_169346664.1">
    <property type="nucleotide sequence ID" value="NZ_JABBJJ010000097.1"/>
</dbReference>
<evidence type="ECO:0000313" key="5">
    <source>
        <dbReference type="Proteomes" id="UP000518300"/>
    </source>
</evidence>
<keyword evidence="1" id="KW-0812">Transmembrane</keyword>
<keyword evidence="1" id="KW-0472">Membrane</keyword>
<dbReference type="Pfam" id="PF12770">
    <property type="entry name" value="CHAT"/>
    <property type="match status" value="1"/>
</dbReference>
<dbReference type="Gene3D" id="1.10.10.1320">
    <property type="entry name" value="Anti-sigma factor, zinc-finger domain"/>
    <property type="match status" value="1"/>
</dbReference>
<feature type="domain" description="Putative zinc-finger" evidence="3">
    <location>
        <begin position="7"/>
        <end position="36"/>
    </location>
</feature>
<dbReference type="InterPro" id="IPR027383">
    <property type="entry name" value="Znf_put"/>
</dbReference>
<dbReference type="InterPro" id="IPR024983">
    <property type="entry name" value="CHAT_dom"/>
</dbReference>
<protein>
    <submittedName>
        <fullName evidence="4">CHAT domain-containing protein</fullName>
    </submittedName>
</protein>
<feature type="domain" description="CHAT" evidence="2">
    <location>
        <begin position="862"/>
        <end position="1000"/>
    </location>
</feature>
<accession>A0A848LFZ9</accession>
<dbReference type="Pfam" id="PF13490">
    <property type="entry name" value="zf-HC2"/>
    <property type="match status" value="1"/>
</dbReference>
<keyword evidence="1" id="KW-1133">Transmembrane helix</keyword>
<dbReference type="AlphaFoldDB" id="A0A848LFZ9"/>
<feature type="transmembrane region" description="Helical" evidence="1">
    <location>
        <begin position="79"/>
        <end position="100"/>
    </location>
</feature>
<evidence type="ECO:0000259" key="3">
    <source>
        <dbReference type="Pfam" id="PF13490"/>
    </source>
</evidence>
<dbReference type="InterPro" id="IPR011990">
    <property type="entry name" value="TPR-like_helical_dom_sf"/>
</dbReference>
<comment type="caution">
    <text evidence="4">The sequence shown here is derived from an EMBL/GenBank/DDBJ whole genome shotgun (WGS) entry which is preliminary data.</text>
</comment>
<dbReference type="SUPFAM" id="SSF48452">
    <property type="entry name" value="TPR-like"/>
    <property type="match status" value="1"/>
</dbReference>
<proteinExistence type="predicted"/>
<name>A0A848LFZ9_9BACT</name>
<dbReference type="InterPro" id="IPR041916">
    <property type="entry name" value="Anti_sigma_zinc_sf"/>
</dbReference>
<organism evidence="4 5">
    <name type="scientific">Pyxidicoccus fallax</name>
    <dbReference type="NCBI Taxonomy" id="394095"/>
    <lineage>
        <taxon>Bacteria</taxon>
        <taxon>Pseudomonadati</taxon>
        <taxon>Myxococcota</taxon>
        <taxon>Myxococcia</taxon>
        <taxon>Myxococcales</taxon>
        <taxon>Cystobacterineae</taxon>
        <taxon>Myxococcaceae</taxon>
        <taxon>Pyxidicoccus</taxon>
    </lineage>
</organism>
<evidence type="ECO:0000259" key="2">
    <source>
        <dbReference type="Pfam" id="PF12770"/>
    </source>
</evidence>
<gene>
    <name evidence="4" type="ORF">HG543_21325</name>
</gene>
<dbReference type="Proteomes" id="UP000518300">
    <property type="component" value="Unassembled WGS sequence"/>
</dbReference>
<sequence>MSPDDTCQDLPRFLDGEMSAEEQARFREHLGGCEQCSEAFRDALQLELLGQMTVEEGPVRMSPDARRARRSGGRWRGRWPWAAGGAALALGLLAALLPLLGGEGVPDGAWLVPPAGRHLEARLTYAPVDQHYRRYVPDRSGVETKARVAALPLHALARLEAREDLHGIATAYLLYGAPRQAMAFLEKMPDSPDRRSDQAVIALEQAREARDGDMDGALLKQGLLDEALELLDGVLREAPDHPQALWNRALVLREMGLSLLAAESFEAVARRAEPGWGDEARSQVRKLRDDTLAREREWKEAHAATRDLMTDPRARLPLDEARRYPGIVRLAFYDVLRAVPTREDVARLLPLAEVLDETYGRQLPDAGIPDGRAGFITQYVKRVAARDFTRRGPAAERYGRLLRGELPATPALLEELRRSGEDDILLGALVYASGMGRPVDLEEVARLADAQGDAWMQFHVERLRAIRDTRAGEWWKAEPRLREALEACWPQSLAYRCLGLERALTDLYLGLHRPAEALRYAWRGWNRAKDAGEWRFEQEFLQELADVARFQHAFASARAYLEEAQARMPVDCAQRTHIQSSLASVEWRSFRPDDARRALDRALACERPLGLTGAFVLAELARSRPQPRDDVHLRRALAELRRPGLSAGTEALLLFIEGQFALARSRTEGEVALWRAIERAEEAPDDVDARKARAYAYGVLIAEEGAAGRWPEALALLGRQLRLGTVPQQCLLAVSLHHERTLVMAQGPYGRLHGSFDDTRARPLNGTEKLVPRHLVEELRDCEHVDVLALPPVHGLTGVLPMDMAWSYRVGRGAMLPPSPEGGAAHHLVVTHVAAPPSLRLPRLDMLEPPRVPDPLRVELRGTLATPSRVLAAMVDASEVELHAHGLFSPAVSDASLVVLALDGDGRYALTADRVRRTRLRQAPLVLLVTCSAARTAPFQHEPFSLPVAFIEAGARLVLASTVDIPDTAGAFFEAVRERIRGGMRPSVALRDTRMRWLKERPGDGKWLGHVLLFE</sequence>
<evidence type="ECO:0000313" key="4">
    <source>
        <dbReference type="EMBL" id="NMO17382.1"/>
    </source>
</evidence>
<evidence type="ECO:0000256" key="1">
    <source>
        <dbReference type="SAM" id="Phobius"/>
    </source>
</evidence>